<dbReference type="InterPro" id="IPR036942">
    <property type="entry name" value="Beta-barrel_TonB_sf"/>
</dbReference>
<dbReference type="Pfam" id="PF13620">
    <property type="entry name" value="CarboxypepD_reg"/>
    <property type="match status" value="1"/>
</dbReference>
<evidence type="ECO:0000256" key="1">
    <source>
        <dbReference type="ARBA" id="ARBA00004442"/>
    </source>
</evidence>
<comment type="subcellular location">
    <subcellularLocation>
        <location evidence="1">Cell outer membrane</location>
    </subcellularLocation>
</comment>
<keyword evidence="2" id="KW-0472">Membrane</keyword>
<proteinExistence type="predicted"/>
<keyword evidence="3" id="KW-0998">Cell outer membrane</keyword>
<name>A0A382BSM5_9ZZZZ</name>
<reference evidence="5" key="1">
    <citation type="submission" date="2018-05" db="EMBL/GenBank/DDBJ databases">
        <authorList>
            <person name="Lanie J.A."/>
            <person name="Ng W.-L."/>
            <person name="Kazmierczak K.M."/>
            <person name="Andrzejewski T.M."/>
            <person name="Davidsen T.M."/>
            <person name="Wayne K.J."/>
            <person name="Tettelin H."/>
            <person name="Glass J.I."/>
            <person name="Rusch D."/>
            <person name="Podicherti R."/>
            <person name="Tsui H.-C.T."/>
            <person name="Winkler M.E."/>
        </authorList>
    </citation>
    <scope>NUCLEOTIDE SEQUENCE</scope>
</reference>
<dbReference type="InterPro" id="IPR008969">
    <property type="entry name" value="CarboxyPept-like_regulatory"/>
</dbReference>
<organism evidence="5">
    <name type="scientific">marine metagenome</name>
    <dbReference type="NCBI Taxonomy" id="408172"/>
    <lineage>
        <taxon>unclassified sequences</taxon>
        <taxon>metagenomes</taxon>
        <taxon>ecological metagenomes</taxon>
    </lineage>
</organism>
<accession>A0A382BSM5</accession>
<evidence type="ECO:0000256" key="3">
    <source>
        <dbReference type="ARBA" id="ARBA00023237"/>
    </source>
</evidence>
<dbReference type="GO" id="GO:0009279">
    <property type="term" value="C:cell outer membrane"/>
    <property type="evidence" value="ECO:0007669"/>
    <property type="project" value="UniProtKB-SubCell"/>
</dbReference>
<dbReference type="AlphaFoldDB" id="A0A382BSM5"/>
<evidence type="ECO:0000256" key="2">
    <source>
        <dbReference type="ARBA" id="ARBA00023136"/>
    </source>
</evidence>
<dbReference type="Gene3D" id="2.60.40.1120">
    <property type="entry name" value="Carboxypeptidase-like, regulatory domain"/>
    <property type="match status" value="1"/>
</dbReference>
<gene>
    <name evidence="5" type="ORF">METZ01_LOCUS169692</name>
</gene>
<dbReference type="SUPFAM" id="SSF49464">
    <property type="entry name" value="Carboxypeptidase regulatory domain-like"/>
    <property type="match status" value="1"/>
</dbReference>
<dbReference type="EMBL" id="UINC01031188">
    <property type="protein sequence ID" value="SVB16838.1"/>
    <property type="molecule type" value="Genomic_DNA"/>
</dbReference>
<evidence type="ECO:0000313" key="5">
    <source>
        <dbReference type="EMBL" id="SVB16838.1"/>
    </source>
</evidence>
<dbReference type="Gene3D" id="2.40.170.20">
    <property type="entry name" value="TonB-dependent receptor, beta-barrel domain"/>
    <property type="match status" value="1"/>
</dbReference>
<dbReference type="SUPFAM" id="SSF56935">
    <property type="entry name" value="Porins"/>
    <property type="match status" value="1"/>
</dbReference>
<protein>
    <recommendedName>
        <fullName evidence="4">TonB-dependent transporter Oar-like beta-barrel domain-containing protein</fullName>
    </recommendedName>
</protein>
<dbReference type="InterPro" id="IPR057601">
    <property type="entry name" value="Oar-like_b-barrel"/>
</dbReference>
<feature type="non-terminal residue" evidence="5">
    <location>
        <position position="658"/>
    </location>
</feature>
<evidence type="ECO:0000259" key="4">
    <source>
        <dbReference type="Pfam" id="PF25183"/>
    </source>
</evidence>
<dbReference type="Pfam" id="PF25183">
    <property type="entry name" value="OMP_b-brl_4"/>
    <property type="match status" value="1"/>
</dbReference>
<sequence>MLGSVLAGAAAVSAQSIGGTITDSTGAVLPGVTIEVRSPALIEQVRTAVSDGAGEYLIIALEPGVYTTTFTLPGFNTLVRDDFELVGEVTANVDAVLQVGSVDETITVSGTAPVVDIQNVTQQAVMTREVIDAIPTGKAFNNFGVLVPGMTTGTTYGVGQDVGGQSGQSHQDMAIHGGVANDQRIQVDGLDITAFTVNSASAVWVSDGNFEEVQVDHSVISAEHELGGVRFNMIPRSGGNNFSSRTFTNFGLQSLQSNNITPELTAAGLPEPNRLKELWSINPSIGGPIVRDKLWFFGGYTRQIADSYVAFYEDVDPNAAVYAASADQAFDDQSVHDAALRLTWQASARDKLQLFVNDNSNIHGHLLIGTALSINVMPSAAVRQHVDSRTIQGTWTSAINNRLLLEVGVGTIPNDQQYLPQHNVDETLPGVVEIFGDLTASRGMSSWYLGRKDWLKHEENVNARAALSYVTGTHSAKFGFTTQIGSDLARQGGHQFQGRNVNFMGAPIQAQFSTYPVEAGLTQTVWDRNYMRSYGLYAQDQWSLDRLSINAGLRFDYFRGGYPAHSMPETRWGAASSFPGADVATWKDLSPRLGVVYDLTGDGKTALKVTANRYVDGVGTNFARGINPALQNTTVSRTWFDGLGSAAFGIPARYCFSP</sequence>
<feature type="domain" description="TonB-dependent transporter Oar-like beta-barrel" evidence="4">
    <location>
        <begin position="304"/>
        <end position="636"/>
    </location>
</feature>